<keyword evidence="4" id="KW-1185">Reference proteome</keyword>
<protein>
    <recommendedName>
        <fullName evidence="2">G-patch domain-containing protein</fullName>
    </recommendedName>
</protein>
<gene>
    <name evidence="3" type="ORF">M569_14436</name>
</gene>
<proteinExistence type="predicted"/>
<dbReference type="PANTHER" id="PTHR47423">
    <property type="entry name" value="G-PATCH DOMAIN CONTAINING PROTEIN"/>
    <property type="match status" value="1"/>
</dbReference>
<dbReference type="GO" id="GO:0003676">
    <property type="term" value="F:nucleic acid binding"/>
    <property type="evidence" value="ECO:0007669"/>
    <property type="project" value="InterPro"/>
</dbReference>
<accession>S8C7P2</accession>
<evidence type="ECO:0000259" key="2">
    <source>
        <dbReference type="PROSITE" id="PS50174"/>
    </source>
</evidence>
<dbReference type="SMART" id="SM00443">
    <property type="entry name" value="G_patch"/>
    <property type="match status" value="1"/>
</dbReference>
<feature type="region of interest" description="Disordered" evidence="1">
    <location>
        <begin position="41"/>
        <end position="64"/>
    </location>
</feature>
<organism evidence="3 4">
    <name type="scientific">Genlisea aurea</name>
    <dbReference type="NCBI Taxonomy" id="192259"/>
    <lineage>
        <taxon>Eukaryota</taxon>
        <taxon>Viridiplantae</taxon>
        <taxon>Streptophyta</taxon>
        <taxon>Embryophyta</taxon>
        <taxon>Tracheophyta</taxon>
        <taxon>Spermatophyta</taxon>
        <taxon>Magnoliopsida</taxon>
        <taxon>eudicotyledons</taxon>
        <taxon>Gunneridae</taxon>
        <taxon>Pentapetalae</taxon>
        <taxon>asterids</taxon>
        <taxon>lamiids</taxon>
        <taxon>Lamiales</taxon>
        <taxon>Lentibulariaceae</taxon>
        <taxon>Genlisea</taxon>
    </lineage>
</organism>
<reference evidence="3 4" key="1">
    <citation type="journal article" date="2013" name="BMC Genomics">
        <title>The miniature genome of a carnivorous plant Genlisea aurea contains a low number of genes and short non-coding sequences.</title>
        <authorList>
            <person name="Leushkin E.V."/>
            <person name="Sutormin R.A."/>
            <person name="Nabieva E.R."/>
            <person name="Penin A.A."/>
            <person name="Kondrashov A.S."/>
            <person name="Logacheva M.D."/>
        </authorList>
    </citation>
    <scope>NUCLEOTIDE SEQUENCE [LARGE SCALE GENOMIC DNA]</scope>
</reference>
<dbReference type="PROSITE" id="PS50174">
    <property type="entry name" value="G_PATCH"/>
    <property type="match status" value="1"/>
</dbReference>
<name>S8C7P2_9LAMI</name>
<dbReference type="AlphaFoldDB" id="S8C7P2"/>
<dbReference type="InterPro" id="IPR000467">
    <property type="entry name" value="G_patch_dom"/>
</dbReference>
<feature type="domain" description="G-patch" evidence="2">
    <location>
        <begin position="17"/>
        <end position="64"/>
    </location>
</feature>
<evidence type="ECO:0000313" key="3">
    <source>
        <dbReference type="EMBL" id="EPS60366.1"/>
    </source>
</evidence>
<dbReference type="EMBL" id="AUSU01007625">
    <property type="protein sequence ID" value="EPS60366.1"/>
    <property type="molecule type" value="Genomic_DNA"/>
</dbReference>
<evidence type="ECO:0000256" key="1">
    <source>
        <dbReference type="SAM" id="MobiDB-lite"/>
    </source>
</evidence>
<feature type="non-terminal residue" evidence="3">
    <location>
        <position position="64"/>
    </location>
</feature>
<evidence type="ECO:0000313" key="4">
    <source>
        <dbReference type="Proteomes" id="UP000015453"/>
    </source>
</evidence>
<feature type="non-terminal residue" evidence="3">
    <location>
        <position position="1"/>
    </location>
</feature>
<comment type="caution">
    <text evidence="3">The sequence shown here is derived from an EMBL/GenBank/DDBJ whole genome shotgun (WGS) entry which is preliminary data.</text>
</comment>
<dbReference type="Pfam" id="PF01585">
    <property type="entry name" value="G-patch"/>
    <property type="match status" value="1"/>
</dbReference>
<dbReference type="Proteomes" id="UP000015453">
    <property type="component" value="Unassembled WGS sequence"/>
</dbReference>
<dbReference type="PANTHER" id="PTHR47423:SF2">
    <property type="entry name" value="PROTEIN SQS1"/>
    <property type="match status" value="1"/>
</dbReference>
<sequence>RTASFVVECGGSFERHTTGFGSKMLAKMGYVGGRRGLGKDGQGISEPIEVSQRPKSLGLGATES</sequence>